<accession>A0A4R6MZA9</accession>
<name>A0A4R6MZA9_9BURK</name>
<comment type="caution">
    <text evidence="2">The sequence shown here is derived from an EMBL/GenBank/DDBJ whole genome shotgun (WGS) entry which is preliminary data.</text>
</comment>
<dbReference type="GO" id="GO:0003824">
    <property type="term" value="F:catalytic activity"/>
    <property type="evidence" value="ECO:0007669"/>
    <property type="project" value="InterPro"/>
</dbReference>
<dbReference type="Gene3D" id="3.40.50.1820">
    <property type="entry name" value="alpha/beta hydrolase"/>
    <property type="match status" value="1"/>
</dbReference>
<sequence>MSAPVLLIHGLMGSLRLPDLGPMLAPLVSSAPDLLGYGEHAARPESAITLAAQLAHLRDAMDRLAGPGGRVQLVGHSIGGMLAACLADAWPERVERLVSIEGNFSLKDAFWSSSVARMDDAQLQAMQAERLADPAAWLALSGISSPDAQRLDWARQWLGMQPVGTLRAMARAIVARTGAADYPALLQRVFARQPVYLLAGERSRAGWDVPDWALKACAGQRVMAGCGHLMMLEQPETLAAQLRDWLQA</sequence>
<protein>
    <submittedName>
        <fullName evidence="2">Pimeloyl-ACP methyl ester carboxylesterase</fullName>
    </submittedName>
</protein>
<dbReference type="EMBL" id="SNXE01000007">
    <property type="protein sequence ID" value="TDP07689.1"/>
    <property type="molecule type" value="Genomic_DNA"/>
</dbReference>
<dbReference type="InterPro" id="IPR029058">
    <property type="entry name" value="AB_hydrolase_fold"/>
</dbReference>
<dbReference type="Pfam" id="PF12697">
    <property type="entry name" value="Abhydrolase_6"/>
    <property type="match status" value="1"/>
</dbReference>
<feature type="domain" description="AB hydrolase-1" evidence="1">
    <location>
        <begin position="5"/>
        <end position="240"/>
    </location>
</feature>
<dbReference type="Proteomes" id="UP000295357">
    <property type="component" value="Unassembled WGS sequence"/>
</dbReference>
<dbReference type="PRINTS" id="PR00412">
    <property type="entry name" value="EPOXHYDRLASE"/>
</dbReference>
<evidence type="ECO:0000259" key="1">
    <source>
        <dbReference type="Pfam" id="PF12697"/>
    </source>
</evidence>
<dbReference type="AlphaFoldDB" id="A0A4R6MZA9"/>
<dbReference type="InterPro" id="IPR000639">
    <property type="entry name" value="Epox_hydrolase-like"/>
</dbReference>
<dbReference type="PRINTS" id="PR00111">
    <property type="entry name" value="ABHYDROLASE"/>
</dbReference>
<evidence type="ECO:0000313" key="2">
    <source>
        <dbReference type="EMBL" id="TDP07689.1"/>
    </source>
</evidence>
<evidence type="ECO:0000313" key="3">
    <source>
        <dbReference type="Proteomes" id="UP000295357"/>
    </source>
</evidence>
<dbReference type="SUPFAM" id="SSF53474">
    <property type="entry name" value="alpha/beta-Hydrolases"/>
    <property type="match status" value="1"/>
</dbReference>
<reference evidence="2 3" key="1">
    <citation type="submission" date="2019-03" db="EMBL/GenBank/DDBJ databases">
        <title>Genomic Encyclopedia of Type Strains, Phase IV (KMG-IV): sequencing the most valuable type-strain genomes for metagenomic binning, comparative biology and taxonomic classification.</title>
        <authorList>
            <person name="Goeker M."/>
        </authorList>
    </citation>
    <scope>NUCLEOTIDE SEQUENCE [LARGE SCALE GENOMIC DNA]</scope>
    <source>
        <strain evidence="2 3">DSM 25082</strain>
    </source>
</reference>
<dbReference type="RefSeq" id="WP_133604539.1">
    <property type="nucleotide sequence ID" value="NZ_JAUFPJ010000008.1"/>
</dbReference>
<proteinExistence type="predicted"/>
<dbReference type="OrthoDB" id="2086224at2"/>
<gene>
    <name evidence="2" type="ORF">DFR39_107222</name>
</gene>
<dbReference type="PANTHER" id="PTHR43689">
    <property type="entry name" value="HYDROLASE"/>
    <property type="match status" value="1"/>
</dbReference>
<organism evidence="2 3">
    <name type="scientific">Roseateles asaccharophilus</name>
    <dbReference type="NCBI Taxonomy" id="582607"/>
    <lineage>
        <taxon>Bacteria</taxon>
        <taxon>Pseudomonadati</taxon>
        <taxon>Pseudomonadota</taxon>
        <taxon>Betaproteobacteria</taxon>
        <taxon>Burkholderiales</taxon>
        <taxon>Sphaerotilaceae</taxon>
        <taxon>Roseateles</taxon>
    </lineage>
</organism>
<dbReference type="InterPro" id="IPR000073">
    <property type="entry name" value="AB_hydrolase_1"/>
</dbReference>
<dbReference type="PANTHER" id="PTHR43689:SF8">
    <property type="entry name" value="ALPHA_BETA-HYDROLASES SUPERFAMILY PROTEIN"/>
    <property type="match status" value="1"/>
</dbReference>
<keyword evidence="3" id="KW-1185">Reference proteome</keyword>